<dbReference type="SUPFAM" id="SSF52540">
    <property type="entry name" value="P-loop containing nucleoside triphosphate hydrolases"/>
    <property type="match status" value="1"/>
</dbReference>
<keyword evidence="3" id="KW-1185">Reference proteome</keyword>
<reference evidence="3" key="1">
    <citation type="journal article" date="2019" name="Int. J. Syst. Evol. Microbiol.">
        <title>The Global Catalogue of Microorganisms (GCM) 10K type strain sequencing project: providing services to taxonomists for standard genome sequencing and annotation.</title>
        <authorList>
            <consortium name="The Broad Institute Genomics Platform"/>
            <consortium name="The Broad Institute Genome Sequencing Center for Infectious Disease"/>
            <person name="Wu L."/>
            <person name="Ma J."/>
        </authorList>
    </citation>
    <scope>NUCLEOTIDE SEQUENCE [LARGE SCALE GENOMIC DNA]</scope>
    <source>
        <strain evidence="3">KCTC 33576</strain>
    </source>
</reference>
<dbReference type="InterPro" id="IPR027417">
    <property type="entry name" value="P-loop_NTPase"/>
</dbReference>
<protein>
    <submittedName>
        <fullName evidence="2">GTPase</fullName>
    </submittedName>
</protein>
<dbReference type="PANTHER" id="PTHR42698">
    <property type="entry name" value="GTPASE ERA"/>
    <property type="match status" value="1"/>
</dbReference>
<dbReference type="EMBL" id="JBHUOP010000004">
    <property type="protein sequence ID" value="MFD2841052.1"/>
    <property type="molecule type" value="Genomic_DNA"/>
</dbReference>
<proteinExistence type="predicted"/>
<evidence type="ECO:0000313" key="2">
    <source>
        <dbReference type="EMBL" id="MFD2841052.1"/>
    </source>
</evidence>
<sequence>MAQIKSQQTIGSSVYGIVSDLRADTASLAFPIPIPGATEASAAQTLLMAQLDDHLLPRLAELSTPAMVVVAGSTGTGKSTITNSLVGEELSPAGIKRPTTVEPILVVHPSDSELIDKTPIGREVSVVTSARVPRGVALLDAPDLDSIRDENRAGARKLLESADLWLFVTSAQRYGDALPWKTLTSAVERGTNVAMIMNRVPAASEQAVVADLHKRLVSYGLGKAPLFVIADQGPHEGLLAPETVKEVRNWLENVAGQDQAQKVIVSTLKGSLAALPPRLISLADATDQQVTAKKNIVIAARRLLVRTVQDIRTAVADHQLLDGAAEATWSLFASKARLDKVLDRSGYAKGSARRVRAREEAAAEVLPDLRSVLVAAGLDTVEESRANLREGLTELDGGSLLEVSSFPHRGNEVAAVIQLWTDSVLVLLEKFTEQTTTKQVQAATKNVGMSALHVILTAAVLGQADASELVRMLLGNESQTVVDEARAELADHYDRLILGEYVYVTEQLDELGLEDGSSARIRVRVAELKKIR</sequence>
<comment type="caution">
    <text evidence="2">The sequence shown here is derived from an EMBL/GenBank/DDBJ whole genome shotgun (WGS) entry which is preliminary data.</text>
</comment>
<dbReference type="Pfam" id="PF01926">
    <property type="entry name" value="MMR_HSR1"/>
    <property type="match status" value="1"/>
</dbReference>
<gene>
    <name evidence="2" type="ORF">ACFSYH_10810</name>
</gene>
<dbReference type="InterPro" id="IPR005662">
    <property type="entry name" value="GTPase_Era-like"/>
</dbReference>
<dbReference type="Proteomes" id="UP001597391">
    <property type="component" value="Unassembled WGS sequence"/>
</dbReference>
<dbReference type="Gene3D" id="3.40.50.300">
    <property type="entry name" value="P-loop containing nucleotide triphosphate hydrolases"/>
    <property type="match status" value="1"/>
</dbReference>
<accession>A0ABW5XGS6</accession>
<dbReference type="PANTHER" id="PTHR42698:SF1">
    <property type="entry name" value="GTPASE ERA, MITOCHONDRIAL"/>
    <property type="match status" value="1"/>
</dbReference>
<feature type="domain" description="G" evidence="1">
    <location>
        <begin position="68"/>
        <end position="174"/>
    </location>
</feature>
<dbReference type="RefSeq" id="WP_377466976.1">
    <property type="nucleotide sequence ID" value="NZ_JBHUOP010000004.1"/>
</dbReference>
<evidence type="ECO:0000313" key="3">
    <source>
        <dbReference type="Proteomes" id="UP001597391"/>
    </source>
</evidence>
<organism evidence="2 3">
    <name type="scientific">Populibacterium corticicola</name>
    <dbReference type="NCBI Taxonomy" id="1812826"/>
    <lineage>
        <taxon>Bacteria</taxon>
        <taxon>Bacillati</taxon>
        <taxon>Actinomycetota</taxon>
        <taxon>Actinomycetes</taxon>
        <taxon>Micrococcales</taxon>
        <taxon>Jonesiaceae</taxon>
        <taxon>Populibacterium</taxon>
    </lineage>
</organism>
<evidence type="ECO:0000259" key="1">
    <source>
        <dbReference type="Pfam" id="PF01926"/>
    </source>
</evidence>
<dbReference type="InterPro" id="IPR006073">
    <property type="entry name" value="GTP-bd"/>
</dbReference>
<dbReference type="CDD" id="cd00882">
    <property type="entry name" value="Ras_like_GTPase"/>
    <property type="match status" value="1"/>
</dbReference>
<name>A0ABW5XGS6_9MICO</name>